<feature type="domain" description="Acyl-CoA dehydrogenase/oxidase N-terminal" evidence="9">
    <location>
        <begin position="7"/>
        <end position="116"/>
    </location>
</feature>
<evidence type="ECO:0000256" key="3">
    <source>
        <dbReference type="ARBA" id="ARBA00022630"/>
    </source>
</evidence>
<evidence type="ECO:0000256" key="4">
    <source>
        <dbReference type="ARBA" id="ARBA00022827"/>
    </source>
</evidence>
<reference evidence="10" key="1">
    <citation type="submission" date="1995-04" db="EMBL/GenBank/DDBJ databases">
        <authorList>
            <person name="Beck J.J."/>
        </authorList>
    </citation>
    <scope>NUCLEOTIDE SEQUENCE</scope>
    <source>
        <strain evidence="10">So ce26</strain>
    </source>
</reference>
<dbReference type="Pfam" id="PF02771">
    <property type="entry name" value="Acyl-CoA_dh_N"/>
    <property type="match status" value="1"/>
</dbReference>
<proteinExistence type="inferred from homology"/>
<gene>
    <name evidence="10" type="primary">sorE</name>
</gene>
<dbReference type="Pfam" id="PF02770">
    <property type="entry name" value="Acyl-CoA_dh_M"/>
    <property type="match status" value="1"/>
</dbReference>
<keyword evidence="5" id="KW-0560">Oxidoreductase</keyword>
<dbReference type="Pfam" id="PF00441">
    <property type="entry name" value="Acyl-CoA_dh_1"/>
    <property type="match status" value="1"/>
</dbReference>
<dbReference type="Gene3D" id="1.10.540.10">
    <property type="entry name" value="Acyl-CoA dehydrogenase/oxidase, N-terminal domain"/>
    <property type="match status" value="1"/>
</dbReference>
<evidence type="ECO:0000256" key="1">
    <source>
        <dbReference type="ARBA" id="ARBA00001974"/>
    </source>
</evidence>
<accession>Q9ADM0</accession>
<evidence type="ECO:0000259" key="8">
    <source>
        <dbReference type="Pfam" id="PF02770"/>
    </source>
</evidence>
<dbReference type="InterPro" id="IPR013786">
    <property type="entry name" value="AcylCoA_DH/ox_N"/>
</dbReference>
<dbReference type="PANTHER" id="PTHR43884:SF12">
    <property type="entry name" value="ISOVALERYL-COA DEHYDROGENASE, MITOCHONDRIAL-RELATED"/>
    <property type="match status" value="1"/>
</dbReference>
<feature type="compositionally biased region" description="Low complexity" evidence="6">
    <location>
        <begin position="397"/>
        <end position="410"/>
    </location>
</feature>
<dbReference type="EMBL" id="U24241">
    <property type="protein sequence ID" value="AAK19892.1"/>
    <property type="molecule type" value="Genomic_DNA"/>
</dbReference>
<keyword evidence="3 5" id="KW-0285">Flavoprotein</keyword>
<reference evidence="10" key="2">
    <citation type="submission" date="2000-11" db="EMBL/GenBank/DDBJ databases">
        <authorList>
            <person name="Ligon J.M."/>
            <person name="Hill S."/>
            <person name="Beck J."/>
            <person name="Zirkle R."/>
            <person name="Molnar I."/>
            <person name="Zawodny J."/>
            <person name="Money S."/>
            <person name="Schupp T."/>
        </authorList>
    </citation>
    <scope>NUCLEOTIDE SEQUENCE</scope>
    <source>
        <strain evidence="10">So ce26</strain>
    </source>
</reference>
<feature type="compositionally biased region" description="Polar residues" evidence="6">
    <location>
        <begin position="377"/>
        <end position="391"/>
    </location>
</feature>
<dbReference type="PANTHER" id="PTHR43884">
    <property type="entry name" value="ACYL-COA DEHYDROGENASE"/>
    <property type="match status" value="1"/>
</dbReference>
<evidence type="ECO:0000259" key="7">
    <source>
        <dbReference type="Pfam" id="PF00441"/>
    </source>
</evidence>
<comment type="similarity">
    <text evidence="2 5">Belongs to the acyl-CoA dehydrogenase family.</text>
</comment>
<feature type="domain" description="Acyl-CoA dehydrogenase/oxidase C-terminal" evidence="7">
    <location>
        <begin position="228"/>
        <end position="322"/>
    </location>
</feature>
<name>Q9ADM0_SORCE</name>
<organism evidence="10">
    <name type="scientific">Sorangium cellulosum</name>
    <name type="common">Polyangium cellulosum</name>
    <dbReference type="NCBI Taxonomy" id="56"/>
    <lineage>
        <taxon>Bacteria</taxon>
        <taxon>Pseudomonadati</taxon>
        <taxon>Myxococcota</taxon>
        <taxon>Polyangia</taxon>
        <taxon>Polyangiales</taxon>
        <taxon>Polyangiaceae</taxon>
        <taxon>Sorangium</taxon>
    </lineage>
</organism>
<evidence type="ECO:0000256" key="5">
    <source>
        <dbReference type="RuleBase" id="RU362125"/>
    </source>
</evidence>
<dbReference type="InterPro" id="IPR046373">
    <property type="entry name" value="Acyl-CoA_Oxase/DH_mid-dom_sf"/>
</dbReference>
<sequence length="463" mass="50091">MPLSLAPEHEARRVEFQGFVDEHVAPFADAFHRAQRTPPELIALLAERGYLGISIPKEFGGAGEDAVTLGLLAAELARGCSSVRSLLTVHTMVALAILRWGTRAQRERWLPELASGRRIGALALSEPGVGSDAKSVTTRIAAQGTDLVIDGEKRWITYGEIADLFLVFGRTEEGPTAVLVERGRPGLRTEPIRDLLGIRASMTASVHLDGCRVEADHVVGRRGLGITQVASVALDLGRYTVAWGCVGILRACVEACVAYTSRREQFGAPLKEHQLVRRMISDMFTDLHASEMLCMEAGRLRDRRDPGALSATAMAKYFASTWIDWGSFEGPVTTAVWMPRILGFFARRGAAKGAPLGTAANSFSHASSPLRPRDRSSTATNSPFRNGSLAPSTVIGAPQRRPAARLLPRQTSTSPRSELIRPRDRRDPSALEVKPPGYWKWRMDHGPGAGVVAVGGSSGFSKS</sequence>
<keyword evidence="4 5" id="KW-0274">FAD</keyword>
<protein>
    <submittedName>
        <fullName evidence="10">Acyl-CoA dehydrogenase</fullName>
    </submittedName>
</protein>
<feature type="compositionally biased region" description="Basic and acidic residues" evidence="6">
    <location>
        <begin position="418"/>
        <end position="429"/>
    </location>
</feature>
<evidence type="ECO:0000313" key="10">
    <source>
        <dbReference type="EMBL" id="AAK19892.1"/>
    </source>
</evidence>
<dbReference type="GO" id="GO:0003995">
    <property type="term" value="F:acyl-CoA dehydrogenase activity"/>
    <property type="evidence" value="ECO:0007669"/>
    <property type="project" value="TreeGrafter"/>
</dbReference>
<evidence type="ECO:0000259" key="9">
    <source>
        <dbReference type="Pfam" id="PF02771"/>
    </source>
</evidence>
<dbReference type="GO" id="GO:0050660">
    <property type="term" value="F:flavin adenine dinucleotide binding"/>
    <property type="evidence" value="ECO:0007669"/>
    <property type="project" value="InterPro"/>
</dbReference>
<dbReference type="SUPFAM" id="SSF56645">
    <property type="entry name" value="Acyl-CoA dehydrogenase NM domain-like"/>
    <property type="match status" value="1"/>
</dbReference>
<dbReference type="InterPro" id="IPR036250">
    <property type="entry name" value="AcylCo_DH-like_C"/>
</dbReference>
<comment type="cofactor">
    <cofactor evidence="1 5">
        <name>FAD</name>
        <dbReference type="ChEBI" id="CHEBI:57692"/>
    </cofactor>
</comment>
<evidence type="ECO:0000256" key="2">
    <source>
        <dbReference type="ARBA" id="ARBA00009347"/>
    </source>
</evidence>
<feature type="domain" description="Acyl-CoA oxidase/dehydrogenase middle" evidence="8">
    <location>
        <begin position="121"/>
        <end position="211"/>
    </location>
</feature>
<dbReference type="InterPro" id="IPR009100">
    <property type="entry name" value="AcylCoA_DH/oxidase_NM_dom_sf"/>
</dbReference>
<dbReference type="SUPFAM" id="SSF47203">
    <property type="entry name" value="Acyl-CoA dehydrogenase C-terminal domain-like"/>
    <property type="match status" value="1"/>
</dbReference>
<dbReference type="InterPro" id="IPR037069">
    <property type="entry name" value="AcylCoA_DH/ox_N_sf"/>
</dbReference>
<dbReference type="Gene3D" id="2.40.110.10">
    <property type="entry name" value="Butyryl-CoA Dehydrogenase, subunit A, domain 2"/>
    <property type="match status" value="1"/>
</dbReference>
<dbReference type="Gene3D" id="1.20.140.10">
    <property type="entry name" value="Butyryl-CoA Dehydrogenase, subunit A, domain 3"/>
    <property type="match status" value="1"/>
</dbReference>
<reference evidence="10" key="3">
    <citation type="journal article" date="2002" name="Gene">
        <title>Characterization of the biosynthetic gene cluster for the antifungal polyketide soraphen A from Sorangium cellulosum So ce26.</title>
        <authorList>
            <person name="Ligon J."/>
            <person name="Hill S."/>
            <person name="Beck J."/>
            <person name="Zirkle R."/>
            <person name="Molnar I."/>
            <person name="Zawodny J."/>
            <person name="Money S."/>
            <person name="Schupp T."/>
        </authorList>
    </citation>
    <scope>NUCLEOTIDE SEQUENCE</scope>
    <source>
        <strain evidence="10">So ce26</strain>
    </source>
</reference>
<dbReference type="AlphaFoldDB" id="Q9ADM0"/>
<feature type="region of interest" description="Disordered" evidence="6">
    <location>
        <begin position="360"/>
        <end position="436"/>
    </location>
</feature>
<dbReference type="InterPro" id="IPR009075">
    <property type="entry name" value="AcylCo_DH/oxidase_C"/>
</dbReference>
<evidence type="ECO:0000256" key="6">
    <source>
        <dbReference type="SAM" id="MobiDB-lite"/>
    </source>
</evidence>
<dbReference type="InterPro" id="IPR006091">
    <property type="entry name" value="Acyl-CoA_Oxase/DH_mid-dom"/>
</dbReference>